<proteinExistence type="predicted"/>
<reference evidence="1" key="1">
    <citation type="submission" date="2021-06" db="EMBL/GenBank/DDBJ databases">
        <title>Parelaphostrongylus tenuis whole genome reference sequence.</title>
        <authorList>
            <person name="Garwood T.J."/>
            <person name="Larsen P.A."/>
            <person name="Fountain-Jones N.M."/>
            <person name="Garbe J.R."/>
            <person name="Macchietto M.G."/>
            <person name="Kania S.A."/>
            <person name="Gerhold R.W."/>
            <person name="Richards J.E."/>
            <person name="Wolf T.M."/>
        </authorList>
    </citation>
    <scope>NUCLEOTIDE SEQUENCE</scope>
    <source>
        <strain evidence="1">MNPRO001-30</strain>
        <tissue evidence="1">Meninges</tissue>
    </source>
</reference>
<name>A0AAD5RA68_PARTN</name>
<comment type="caution">
    <text evidence="1">The sequence shown here is derived from an EMBL/GenBank/DDBJ whole genome shotgun (WGS) entry which is preliminary data.</text>
</comment>
<protein>
    <submittedName>
        <fullName evidence="1">Uncharacterized protein</fullName>
    </submittedName>
</protein>
<sequence>MDRRFSNIIESLKVKIEQKENRTSKINIALGRRQPLFPMNKNDWIADDFLRTRHREETWFGPSTCQPLFSLEIVMWKLVKCFGLFMMPCMALTQN</sequence>
<gene>
    <name evidence="1" type="ORF">KIN20_033365</name>
</gene>
<accession>A0AAD5RA68</accession>
<dbReference type="EMBL" id="JAHQIW010006979">
    <property type="protein sequence ID" value="KAJ1371414.1"/>
    <property type="molecule type" value="Genomic_DNA"/>
</dbReference>
<dbReference type="Proteomes" id="UP001196413">
    <property type="component" value="Unassembled WGS sequence"/>
</dbReference>
<evidence type="ECO:0000313" key="1">
    <source>
        <dbReference type="EMBL" id="KAJ1371414.1"/>
    </source>
</evidence>
<dbReference type="AlphaFoldDB" id="A0AAD5RA68"/>
<keyword evidence="2" id="KW-1185">Reference proteome</keyword>
<organism evidence="1 2">
    <name type="scientific">Parelaphostrongylus tenuis</name>
    <name type="common">Meningeal worm</name>
    <dbReference type="NCBI Taxonomy" id="148309"/>
    <lineage>
        <taxon>Eukaryota</taxon>
        <taxon>Metazoa</taxon>
        <taxon>Ecdysozoa</taxon>
        <taxon>Nematoda</taxon>
        <taxon>Chromadorea</taxon>
        <taxon>Rhabditida</taxon>
        <taxon>Rhabditina</taxon>
        <taxon>Rhabditomorpha</taxon>
        <taxon>Strongyloidea</taxon>
        <taxon>Metastrongylidae</taxon>
        <taxon>Parelaphostrongylus</taxon>
    </lineage>
</organism>
<evidence type="ECO:0000313" key="2">
    <source>
        <dbReference type="Proteomes" id="UP001196413"/>
    </source>
</evidence>